<dbReference type="Proteomes" id="UP000023758">
    <property type="component" value="Unassembled WGS sequence"/>
</dbReference>
<protein>
    <submittedName>
        <fullName evidence="1">Uncharacterized protein</fullName>
    </submittedName>
</protein>
<dbReference type="AlphaFoldDB" id="A0A022WBR4"/>
<dbReference type="EMBL" id="KK207735">
    <property type="protein sequence ID" value="EZF55797.1"/>
    <property type="molecule type" value="Genomic_DNA"/>
</dbReference>
<gene>
    <name evidence="1" type="ORF">H103_01694</name>
</gene>
<reference evidence="1" key="1">
    <citation type="submission" date="2014-02" db="EMBL/GenBank/DDBJ databases">
        <title>The Genome Sequence of Trichophyton rubrum (morphotype fischeri) CBS 288.86.</title>
        <authorList>
            <consortium name="The Broad Institute Genomics Platform"/>
            <person name="Cuomo C.A."/>
            <person name="White T.C."/>
            <person name="Graser Y."/>
            <person name="Martinez-Rossi N."/>
            <person name="Heitman J."/>
            <person name="Young S.K."/>
            <person name="Zeng Q."/>
            <person name="Gargeya S."/>
            <person name="Abouelleil A."/>
            <person name="Alvarado L."/>
            <person name="Chapman S.B."/>
            <person name="Gainer-Dewar J."/>
            <person name="Goldberg J."/>
            <person name="Griggs A."/>
            <person name="Gujja S."/>
            <person name="Hansen M."/>
            <person name="Howarth C."/>
            <person name="Imamovic A."/>
            <person name="Larimer J."/>
            <person name="Martinez D."/>
            <person name="Murphy C."/>
            <person name="Pearson M.D."/>
            <person name="Persinoti G."/>
            <person name="Poon T."/>
            <person name="Priest M."/>
            <person name="Roberts A.D."/>
            <person name="Saif S."/>
            <person name="Shea T.D."/>
            <person name="Sykes S.N."/>
            <person name="Wortman J."/>
            <person name="Nusbaum C."/>
            <person name="Birren B."/>
        </authorList>
    </citation>
    <scope>NUCLEOTIDE SEQUENCE [LARGE SCALE GENOMIC DNA]</scope>
    <source>
        <strain evidence="1">CBS 288.86</strain>
    </source>
</reference>
<proteinExistence type="predicted"/>
<dbReference type="HOGENOM" id="CLU_1428951_0_0_1"/>
<evidence type="ECO:0000313" key="1">
    <source>
        <dbReference type="EMBL" id="EZF55797.1"/>
    </source>
</evidence>
<accession>A0A022WBR4</accession>
<name>A0A022WBR4_TRIRU</name>
<sequence>MLRMDLHAGRCDLTLFGLTKVFEPGLLIREKGAGIAGASRHDGRWLTPTHQNYLISIIPVAWKEVYLSPCLVVMAAAPTPSRGSVCISSFLRGLDDQRPSGSDSSIFLITNNKNQHLPMLQPPGAILQMHSCAGLTSLEIGPAPAQNRDCGLALSACFVIPFSRPPFIPGFYVPPTGIHRGLCPPIADVS</sequence>
<organism evidence="1">
    <name type="scientific">Trichophyton rubrum CBS 288.86</name>
    <dbReference type="NCBI Taxonomy" id="1215330"/>
    <lineage>
        <taxon>Eukaryota</taxon>
        <taxon>Fungi</taxon>
        <taxon>Dikarya</taxon>
        <taxon>Ascomycota</taxon>
        <taxon>Pezizomycotina</taxon>
        <taxon>Eurotiomycetes</taxon>
        <taxon>Eurotiomycetidae</taxon>
        <taxon>Onygenales</taxon>
        <taxon>Arthrodermataceae</taxon>
        <taxon>Trichophyton</taxon>
    </lineage>
</organism>